<dbReference type="Pfam" id="PF09556">
    <property type="entry name" value="RE_HaeIII"/>
    <property type="match status" value="1"/>
</dbReference>
<dbReference type="EMBL" id="CP002219">
    <property type="protein sequence ID" value="ADQ06156.1"/>
    <property type="molecule type" value="Genomic_DNA"/>
</dbReference>
<dbReference type="STRING" id="632292.Calhy_0408"/>
<organism evidence="1 2">
    <name type="scientific">Caldicellulosiruptor hydrothermalis (strain DSM 18901 / VKM B-2411 / 108)</name>
    <dbReference type="NCBI Taxonomy" id="632292"/>
    <lineage>
        <taxon>Bacteria</taxon>
        <taxon>Bacillati</taxon>
        <taxon>Bacillota</taxon>
        <taxon>Bacillota incertae sedis</taxon>
        <taxon>Caldicellulosiruptorales</taxon>
        <taxon>Caldicellulosiruptoraceae</taxon>
        <taxon>Caldicellulosiruptor</taxon>
    </lineage>
</organism>
<dbReference type="AlphaFoldDB" id="E4QBY2"/>
<protein>
    <submittedName>
        <fullName evidence="1">Type II site-specific deoxyribonuclease</fullName>
        <ecNumber evidence="1">3.1.21.4</ecNumber>
    </submittedName>
</protein>
<dbReference type="InterPro" id="IPR019059">
    <property type="entry name" value="Restrct_endonuc_II_HaeIII"/>
</dbReference>
<evidence type="ECO:0000313" key="2">
    <source>
        <dbReference type="Proteomes" id="UP000006890"/>
    </source>
</evidence>
<dbReference type="GO" id="GO:0009036">
    <property type="term" value="F:type II site-specific deoxyribonuclease activity"/>
    <property type="evidence" value="ECO:0007669"/>
    <property type="project" value="UniProtKB-EC"/>
</dbReference>
<dbReference type="KEGG" id="chd:Calhy_0408"/>
<keyword evidence="1" id="KW-0378">Hydrolase</keyword>
<dbReference type="EC" id="3.1.21.4" evidence="1"/>
<evidence type="ECO:0000313" key="1">
    <source>
        <dbReference type="EMBL" id="ADQ06156.1"/>
    </source>
</evidence>
<proteinExistence type="predicted"/>
<dbReference type="eggNOG" id="ENOG502Z9W8">
    <property type="taxonomic scope" value="Bacteria"/>
</dbReference>
<name>E4QBY2_CALH1</name>
<dbReference type="Proteomes" id="UP000006890">
    <property type="component" value="Chromosome"/>
</dbReference>
<accession>E4QBY2</accession>
<sequence>MLKAANAAAKIISKCEPHLVCKNHTNEIILRLQEDAAGQRGDVRDMLAIRILEPATKWEIGISCKHNHLAVKHPRLSPKLDFGKRWLGIPCSQNYFDEIKKVFFEIEIQMREKKYWNEIEEKEETVYVPLLNAFVKELIRIEKENKSLEETIPSRLLKYLLGKNDFYKVISLENTKSTMVQAFNLNGLLNQPCCDRKPEFKIGPKLKLPTKFQNIYFKEDSKNTVHVVCDNGWTISFRLHNASSKLELSLKFDIQLVGHPQKLFSHIESWE</sequence>
<keyword evidence="2" id="KW-1185">Reference proteome</keyword>
<dbReference type="HOGENOM" id="CLU_077682_0_0_9"/>
<gene>
    <name evidence="1" type="ordered locus">Calhy_0408</name>
</gene>
<reference evidence="1 2" key="2">
    <citation type="journal article" date="2011" name="J. Bacteriol.">
        <title>Complete genome sequences for the anaerobic, extremely thermophilic plant biomass-degrading bacteria Caldicellulosiruptor hydrothermalis, Caldicellulosiruptor kristjanssonii, Caldicellulosiruptor kronotskyensis, Caldicellulosiruptor owensenis, and Caldicellulosiruptor lactoaceticus.</title>
        <authorList>
            <person name="Blumer-Schuette S.E."/>
            <person name="Ozdemir I."/>
            <person name="Mistry D."/>
            <person name="Lucas S."/>
            <person name="Lapidus A."/>
            <person name="Cheng J.F."/>
            <person name="Goodwin L.A."/>
            <person name="Pitluck S."/>
            <person name="Land M.L."/>
            <person name="Hauser L.J."/>
            <person name="Woyke T."/>
            <person name="Mikhailova N."/>
            <person name="Pati A."/>
            <person name="Kyrpides N.C."/>
            <person name="Ivanova N."/>
            <person name="Detter J.C."/>
            <person name="Walston-Davenport K."/>
            <person name="Han S."/>
            <person name="Adams M.W."/>
            <person name="Kelly R.M."/>
        </authorList>
    </citation>
    <scope>NUCLEOTIDE SEQUENCE [LARGE SCALE GENOMIC DNA]</scope>
    <source>
        <strain evidence="2">DSM 18901 / VKM B-2411 / 108</strain>
    </source>
</reference>
<reference key="1">
    <citation type="submission" date="2010-09" db="EMBL/GenBank/DDBJ databases">
        <title>Complete sequence of Caldicellulosiruptor hydrothermalis 108.</title>
        <authorList>
            <consortium name="US DOE Joint Genome Institute"/>
            <person name="Lucas S."/>
            <person name="Copeland A."/>
            <person name="Lapidus A."/>
            <person name="Cheng J.-F."/>
            <person name="Bruce D."/>
            <person name="Goodwin L."/>
            <person name="Pitluck S."/>
            <person name="Davenport K."/>
            <person name="Detter J.C."/>
            <person name="Han C."/>
            <person name="Tapia R."/>
            <person name="Land M."/>
            <person name="Hauser L."/>
            <person name="Chang Y.-J."/>
            <person name="Jeffries C."/>
            <person name="Kyrpides N."/>
            <person name="Ivanova N."/>
            <person name="Mikhailova N."/>
            <person name="Blumer-Schuette S.E."/>
            <person name="Kelly R.M."/>
            <person name="Woyke T."/>
        </authorList>
    </citation>
    <scope>NUCLEOTIDE SEQUENCE</scope>
    <source>
        <strain>108</strain>
    </source>
</reference>